<sequence>MKIKEIIVVEGRDDTAAVKRAVDAQTIETHGYGIKKETWQLIEKAYNEKGIIIFTDPDYAGVEIRKRLTEKFPNAGQAYLSKTDALKAGDIGIENASPQSIQQALEHAHYTVEEDRNEFTMEDLRKYGLTADPQAADRRDRLGKALGIGYGNSKCFLNRLNQYGVSREQFLKELGEI</sequence>
<dbReference type="GO" id="GO:0019843">
    <property type="term" value="F:rRNA binding"/>
    <property type="evidence" value="ECO:0007669"/>
    <property type="project" value="UniProtKB-KW"/>
</dbReference>
<dbReference type="InterPro" id="IPR006171">
    <property type="entry name" value="TOPRIM_dom"/>
</dbReference>
<keyword evidence="3 11" id="KW-0698">rRNA processing</keyword>
<evidence type="ECO:0000259" key="13">
    <source>
        <dbReference type="PROSITE" id="PS50880"/>
    </source>
</evidence>
<gene>
    <name evidence="11 14" type="primary">rnmV</name>
    <name evidence="14" type="ORF">OBO34_03260</name>
</gene>
<reference evidence="14" key="1">
    <citation type="submission" date="2022-09" db="EMBL/GenBank/DDBJ databases">
        <title>Culturomic study of gut microbiota in children with autism spectrum disorder.</title>
        <authorList>
            <person name="Efimov B.A."/>
            <person name="Chaplin A.V."/>
            <person name="Sokolova S.R."/>
            <person name="Pikina A.P."/>
            <person name="Korzhanova M."/>
            <person name="Belova V."/>
            <person name="Korostin D."/>
        </authorList>
    </citation>
    <scope>NUCLEOTIDE SEQUENCE</scope>
    <source>
        <strain evidence="14">ASD5510</strain>
    </source>
</reference>
<dbReference type="PANTHER" id="PTHR39156">
    <property type="entry name" value="RIBONUCLEASE M5"/>
    <property type="match status" value="1"/>
</dbReference>
<dbReference type="EMBL" id="JAOSHN010000001">
    <property type="protein sequence ID" value="MCU7377370.1"/>
    <property type="molecule type" value="Genomic_DNA"/>
</dbReference>
<dbReference type="GO" id="GO:0046872">
    <property type="term" value="F:metal ion binding"/>
    <property type="evidence" value="ECO:0007669"/>
    <property type="project" value="UniProtKB-KW"/>
</dbReference>
<evidence type="ECO:0000256" key="1">
    <source>
        <dbReference type="ARBA" id="ARBA00022490"/>
    </source>
</evidence>
<keyword evidence="6 11" id="KW-0699">rRNA-binding</keyword>
<dbReference type="InterPro" id="IPR025156">
    <property type="entry name" value="RNase_M5_C"/>
</dbReference>
<evidence type="ECO:0000256" key="6">
    <source>
        <dbReference type="ARBA" id="ARBA00022730"/>
    </source>
</evidence>
<dbReference type="PANTHER" id="PTHR39156:SF1">
    <property type="entry name" value="RIBONUCLEASE M5"/>
    <property type="match status" value="1"/>
</dbReference>
<keyword evidence="15" id="KW-1185">Reference proteome</keyword>
<dbReference type="InterPro" id="IPR034141">
    <property type="entry name" value="TOPRIM_RNase_M5-like"/>
</dbReference>
<keyword evidence="1 11" id="KW-0963">Cytoplasm</keyword>
<dbReference type="HAMAP" id="MF_01469">
    <property type="entry name" value="RNase_M5"/>
    <property type="match status" value="1"/>
</dbReference>
<dbReference type="NCBIfam" id="TIGR00334">
    <property type="entry name" value="5S_RNA_mat_M5"/>
    <property type="match status" value="1"/>
</dbReference>
<dbReference type="GO" id="GO:0005737">
    <property type="term" value="C:cytoplasm"/>
    <property type="evidence" value="ECO:0007669"/>
    <property type="project" value="UniProtKB-SubCell"/>
</dbReference>
<keyword evidence="8 11" id="KW-0378">Hydrolase</keyword>
<name>A0A9J6QN44_9FIRM</name>
<organism evidence="14 15">
    <name type="scientific">Hominibacterium faecale</name>
    <dbReference type="NCBI Taxonomy" id="2839743"/>
    <lineage>
        <taxon>Bacteria</taxon>
        <taxon>Bacillati</taxon>
        <taxon>Bacillota</taxon>
        <taxon>Clostridia</taxon>
        <taxon>Peptostreptococcales</taxon>
        <taxon>Anaerovoracaceae</taxon>
        <taxon>Hominibacterium</taxon>
    </lineage>
</organism>
<keyword evidence="4 11" id="KW-0540">Nuclease</keyword>
<proteinExistence type="inferred from homology"/>
<evidence type="ECO:0000256" key="11">
    <source>
        <dbReference type="HAMAP-Rule" id="MF_01469"/>
    </source>
</evidence>
<feature type="domain" description="Toprim" evidence="13">
    <location>
        <begin position="4"/>
        <end position="87"/>
    </location>
</feature>
<keyword evidence="7 11" id="KW-0255">Endonuclease</keyword>
<evidence type="ECO:0000256" key="10">
    <source>
        <dbReference type="ARBA" id="ARBA00022884"/>
    </source>
</evidence>
<evidence type="ECO:0000256" key="3">
    <source>
        <dbReference type="ARBA" id="ARBA00022552"/>
    </source>
</evidence>
<comment type="catalytic activity">
    <reaction evidence="11">
        <text>Endonucleolytic cleavage of RNA, removing 21 and 42 nucleotides, respectively, from the 5'- and 3'-termini of a 5S-rRNA precursor.</text>
        <dbReference type="EC" id="3.1.26.8"/>
    </reaction>
</comment>
<evidence type="ECO:0000256" key="12">
    <source>
        <dbReference type="NCBIfam" id="TIGR00334"/>
    </source>
</evidence>
<dbReference type="SMART" id="SM00493">
    <property type="entry name" value="TOPRIM"/>
    <property type="match status" value="1"/>
</dbReference>
<evidence type="ECO:0000256" key="7">
    <source>
        <dbReference type="ARBA" id="ARBA00022759"/>
    </source>
</evidence>
<dbReference type="EC" id="3.1.26.8" evidence="11 12"/>
<comment type="subcellular location">
    <subcellularLocation>
        <location evidence="11">Cytoplasm</location>
    </subcellularLocation>
</comment>
<evidence type="ECO:0000256" key="8">
    <source>
        <dbReference type="ARBA" id="ARBA00022801"/>
    </source>
</evidence>
<evidence type="ECO:0000256" key="9">
    <source>
        <dbReference type="ARBA" id="ARBA00022842"/>
    </source>
</evidence>
<keyword evidence="9" id="KW-0460">Magnesium</keyword>
<dbReference type="Pfam" id="PF13331">
    <property type="entry name" value="DUF4093"/>
    <property type="match status" value="1"/>
</dbReference>
<dbReference type="FunFam" id="3.40.1360.10:FF:000006">
    <property type="entry name" value="Ribonuclease M5"/>
    <property type="match status" value="1"/>
</dbReference>
<keyword evidence="2 11" id="KW-0690">Ribosome biogenesis</keyword>
<dbReference type="CDD" id="cd01027">
    <property type="entry name" value="TOPRIM_RNase_M5_like"/>
    <property type="match status" value="1"/>
</dbReference>
<dbReference type="SUPFAM" id="SSF110455">
    <property type="entry name" value="Toprim domain"/>
    <property type="match status" value="1"/>
</dbReference>
<dbReference type="Pfam" id="PF01751">
    <property type="entry name" value="Toprim"/>
    <property type="match status" value="1"/>
</dbReference>
<dbReference type="InterPro" id="IPR004466">
    <property type="entry name" value="RNase_M5"/>
</dbReference>
<comment type="similarity">
    <text evidence="11">Belongs to the ribonuclease M5 family.</text>
</comment>
<evidence type="ECO:0000256" key="5">
    <source>
        <dbReference type="ARBA" id="ARBA00022723"/>
    </source>
</evidence>
<dbReference type="Proteomes" id="UP001065549">
    <property type="component" value="Unassembled WGS sequence"/>
</dbReference>
<evidence type="ECO:0000256" key="4">
    <source>
        <dbReference type="ARBA" id="ARBA00022722"/>
    </source>
</evidence>
<keyword evidence="5" id="KW-0479">Metal-binding</keyword>
<comment type="function">
    <text evidence="11">Required for correct processing of both the 5' and 3' ends of 5S rRNA precursor. Cleaves both sides of a double-stranded region yielding mature 5S rRNA in one step.</text>
</comment>
<dbReference type="Gene3D" id="3.40.1360.10">
    <property type="match status" value="1"/>
</dbReference>
<dbReference type="GO" id="GO:0006364">
    <property type="term" value="P:rRNA processing"/>
    <property type="evidence" value="ECO:0007669"/>
    <property type="project" value="UniProtKB-UniRule"/>
</dbReference>
<dbReference type="RefSeq" id="WP_148397110.1">
    <property type="nucleotide sequence ID" value="NZ_JAJAGH010000010.1"/>
</dbReference>
<dbReference type="GO" id="GO:0043822">
    <property type="term" value="F:ribonuclease M5 activity"/>
    <property type="evidence" value="ECO:0007669"/>
    <property type="project" value="UniProtKB-UniRule"/>
</dbReference>
<dbReference type="PROSITE" id="PS50880">
    <property type="entry name" value="TOPRIM"/>
    <property type="match status" value="1"/>
</dbReference>
<accession>A0A9J6QN44</accession>
<evidence type="ECO:0000313" key="14">
    <source>
        <dbReference type="EMBL" id="MCU7377370.1"/>
    </source>
</evidence>
<evidence type="ECO:0000256" key="2">
    <source>
        <dbReference type="ARBA" id="ARBA00022517"/>
    </source>
</evidence>
<dbReference type="AlphaFoldDB" id="A0A9J6QN44"/>
<comment type="caution">
    <text evidence="14">The sequence shown here is derived from an EMBL/GenBank/DDBJ whole genome shotgun (WGS) entry which is preliminary data.</text>
</comment>
<protein>
    <recommendedName>
        <fullName evidence="11 12">Ribonuclease M5</fullName>
        <ecNumber evidence="11 12">3.1.26.8</ecNumber>
    </recommendedName>
    <alternativeName>
        <fullName evidence="11">RNase M5</fullName>
    </alternativeName>
    <alternativeName>
        <fullName evidence="11">Ribosomal RNA terminal maturase M5</fullName>
    </alternativeName>
</protein>
<evidence type="ECO:0000313" key="15">
    <source>
        <dbReference type="Proteomes" id="UP001065549"/>
    </source>
</evidence>
<keyword evidence="10 11" id="KW-0694">RNA-binding</keyword>